<feature type="non-terminal residue" evidence="1">
    <location>
        <position position="1"/>
    </location>
</feature>
<name>A0A0L8GBQ2_OCTBM</name>
<dbReference type="SUPFAM" id="SSF53098">
    <property type="entry name" value="Ribonuclease H-like"/>
    <property type="match status" value="1"/>
</dbReference>
<dbReference type="STRING" id="37653.A0A0L8GBQ2"/>
<accession>A0A0L8GBQ2</accession>
<dbReference type="AlphaFoldDB" id="A0A0L8GBQ2"/>
<dbReference type="PANTHER" id="PTHR45913:SF22">
    <property type="entry name" value="SCAN BOX DOMAIN-CONTAINING PROTEIN"/>
    <property type="match status" value="1"/>
</dbReference>
<dbReference type="EMBL" id="KQ422659">
    <property type="protein sequence ID" value="KOF74472.1"/>
    <property type="molecule type" value="Genomic_DNA"/>
</dbReference>
<reference evidence="1" key="1">
    <citation type="submission" date="2015-07" db="EMBL/GenBank/DDBJ databases">
        <title>MeaNS - Measles Nucleotide Surveillance Program.</title>
        <authorList>
            <person name="Tran T."/>
            <person name="Druce J."/>
        </authorList>
    </citation>
    <scope>NUCLEOTIDE SEQUENCE</scope>
    <source>
        <strain evidence="1">UCB-OBI-ISO-001</strain>
        <tissue evidence="1">Gonad</tissue>
    </source>
</reference>
<proteinExistence type="predicted"/>
<organism evidence="1">
    <name type="scientific">Octopus bimaculoides</name>
    <name type="common">California two-spotted octopus</name>
    <dbReference type="NCBI Taxonomy" id="37653"/>
    <lineage>
        <taxon>Eukaryota</taxon>
        <taxon>Metazoa</taxon>
        <taxon>Spiralia</taxon>
        <taxon>Lophotrochozoa</taxon>
        <taxon>Mollusca</taxon>
        <taxon>Cephalopoda</taxon>
        <taxon>Coleoidea</taxon>
        <taxon>Octopodiformes</taxon>
        <taxon>Octopoda</taxon>
        <taxon>Incirrata</taxon>
        <taxon>Octopodidae</taxon>
        <taxon>Octopus</taxon>
    </lineage>
</organism>
<dbReference type="InterPro" id="IPR012337">
    <property type="entry name" value="RNaseH-like_sf"/>
</dbReference>
<sequence>LDETTDVATVTHLYVCLRYVHNNRLEDEFLFCETLNTKTTAREILNKVDKSFEVHDINWEYVIGVCTDGAPAMLGCCSGFQTLVKEKSPAAIAVNFIKTNALNSRLFAELCKESDCEFKTLLLHSQVRWLLRRKTIKRVFLLRKEIHNFLQDAKPDLHTKFSDVHFSICLAFLVAIFEPVNIVNLSLQRKDITMLHSHEKQTALKIKLELWHSKLDRKNFASYSQLNIFIDENELQVDDNIVEFMKQYVSIFGGEISFYFPDLHDFDKYCRFNRFPFVLCQLPAY</sequence>
<dbReference type="OrthoDB" id="6140090at2759"/>
<dbReference type="PANTHER" id="PTHR45913">
    <property type="entry name" value="EPM2A-INTERACTING PROTEIN 1"/>
    <property type="match status" value="1"/>
</dbReference>
<evidence type="ECO:0000313" key="1">
    <source>
        <dbReference type="EMBL" id="KOF74472.1"/>
    </source>
</evidence>
<protein>
    <submittedName>
        <fullName evidence="1">Uncharacterized protein</fullName>
    </submittedName>
</protein>
<gene>
    <name evidence="1" type="ORF">OCBIM_22036154mg</name>
</gene>